<organism evidence="1 2">
    <name type="scientific">Trapa incisa</name>
    <dbReference type="NCBI Taxonomy" id="236973"/>
    <lineage>
        <taxon>Eukaryota</taxon>
        <taxon>Viridiplantae</taxon>
        <taxon>Streptophyta</taxon>
        <taxon>Embryophyta</taxon>
        <taxon>Tracheophyta</taxon>
        <taxon>Spermatophyta</taxon>
        <taxon>Magnoliopsida</taxon>
        <taxon>eudicotyledons</taxon>
        <taxon>Gunneridae</taxon>
        <taxon>Pentapetalae</taxon>
        <taxon>rosids</taxon>
        <taxon>malvids</taxon>
        <taxon>Myrtales</taxon>
        <taxon>Lythraceae</taxon>
        <taxon>Trapa</taxon>
    </lineage>
</organism>
<protein>
    <recommendedName>
        <fullName evidence="3">F-box protein</fullName>
    </recommendedName>
</protein>
<dbReference type="InterPro" id="IPR027949">
    <property type="entry name" value="Chloroplast_duf"/>
</dbReference>
<sequence>MASLASSSLLLLRSTPSKTSSCISFRSTARAALHLPELPSVGSIEKQLVRVGLNRRSNGPVQQRLLNLRDDVMSMVFDESGRSGAATWTVSEAEQQMYLVLEAVSDRVEMHRNVGEQRDNWNTLLLNSVNMMTLTATALAGLAAGGEAPVAVKVSSALLFTASAGMLLVMNKIQPSQLAEEQRNAVRLFKQIEGEIRSMLAMRAHTEADVEEMTERVLALDRAFPLPLLGAMLEKFPEKFEPATWWPMASNISKATAHQNDRRIKRFPFESRKAENNGWNEELEVEMRAVVDVLKKKDEEDYLRLGSIALKANKVLAVSGPVLTGLAAAASIFVSGSSSSWAAAMAAGSLAAAVNTFEHGGQVGMVVEMYRNCAGFFRLVAESIETALEETDPEKRENGELFEMKVALKLGRSLSQLRNLARKSIYSGMEGTEVDEFGSKLF</sequence>
<comment type="caution">
    <text evidence="1">The sequence shown here is derived from an EMBL/GenBank/DDBJ whole genome shotgun (WGS) entry which is preliminary data.</text>
</comment>
<accession>A0AAN7JV44</accession>
<gene>
    <name evidence="1" type="ORF">SAY87_022078</name>
</gene>
<name>A0AAN7JV44_9MYRT</name>
<proteinExistence type="predicted"/>
<evidence type="ECO:0008006" key="3">
    <source>
        <dbReference type="Google" id="ProtNLM"/>
    </source>
</evidence>
<dbReference type="PANTHER" id="PTHR33358:SF12">
    <property type="entry name" value="F-BOX PROTEIN WITH A DOMAIN PROTEIN"/>
    <property type="match status" value="1"/>
</dbReference>
<evidence type="ECO:0000313" key="1">
    <source>
        <dbReference type="EMBL" id="KAK4753280.1"/>
    </source>
</evidence>
<dbReference type="Proteomes" id="UP001345219">
    <property type="component" value="Chromosome 16"/>
</dbReference>
<keyword evidence="2" id="KW-1185">Reference proteome</keyword>
<dbReference type="EMBL" id="JAXIOK010000016">
    <property type="protein sequence ID" value="KAK4753280.1"/>
    <property type="molecule type" value="Genomic_DNA"/>
</dbReference>
<dbReference type="AlphaFoldDB" id="A0AAN7JV44"/>
<dbReference type="Pfam" id="PF14476">
    <property type="entry name" value="Chloroplast_duf"/>
    <property type="match status" value="1"/>
</dbReference>
<evidence type="ECO:0000313" key="2">
    <source>
        <dbReference type="Proteomes" id="UP001345219"/>
    </source>
</evidence>
<dbReference type="PANTHER" id="PTHR33358">
    <property type="entry name" value="F-BOX PROTEIN WITH A DOMAIN PROTEIN"/>
    <property type="match status" value="1"/>
</dbReference>
<reference evidence="1 2" key="1">
    <citation type="journal article" date="2023" name="Hortic Res">
        <title>Pangenome of water caltrop reveals structural variations and asymmetric subgenome divergence after allopolyploidization.</title>
        <authorList>
            <person name="Zhang X."/>
            <person name="Chen Y."/>
            <person name="Wang L."/>
            <person name="Yuan Y."/>
            <person name="Fang M."/>
            <person name="Shi L."/>
            <person name="Lu R."/>
            <person name="Comes H.P."/>
            <person name="Ma Y."/>
            <person name="Chen Y."/>
            <person name="Huang G."/>
            <person name="Zhou Y."/>
            <person name="Zheng Z."/>
            <person name="Qiu Y."/>
        </authorList>
    </citation>
    <scope>NUCLEOTIDE SEQUENCE [LARGE SCALE GENOMIC DNA]</scope>
    <source>
        <tissue evidence="1">Roots</tissue>
    </source>
</reference>